<keyword evidence="4" id="KW-1185">Reference proteome</keyword>
<evidence type="ECO:0000313" key="3">
    <source>
        <dbReference type="EMBL" id="GFG36461.1"/>
    </source>
</evidence>
<dbReference type="OrthoDB" id="6333371at2759"/>
<evidence type="ECO:0000259" key="2">
    <source>
        <dbReference type="PROSITE" id="PS50835"/>
    </source>
</evidence>
<dbReference type="Gene3D" id="2.60.40.10">
    <property type="entry name" value="Immunoglobulins"/>
    <property type="match status" value="1"/>
</dbReference>
<dbReference type="AlphaFoldDB" id="A0A6L2PV28"/>
<protein>
    <recommendedName>
        <fullName evidence="2">Ig-like domain-containing protein</fullName>
    </recommendedName>
</protein>
<sequence length="273" mass="30047">MENLRMKTGYDMMKVDAFWSLVTLSAVVFIGADSLQGVKLVFPPVVRLGGEATLLCLYDLEGEPLYSVKWYRGNQEFYRYVPKESPPGRAFPFEGIVVDMSSSNANQISLKNIPLHLSGKFRCEVSTDAPLFTTKCSEDELAVLEFPDSRPVMTVVSMSYRVGELLTVNCTSQPSPSPPTLTFYVNNHAMPKDVVTAWGGGAMLRTHLNRSDFSPRGELRLKCVASVMGLYNISSGSIAIWLEQGEPPGRGDEGKTSTEEEAVQGKNVSETEV</sequence>
<feature type="compositionally biased region" description="Basic and acidic residues" evidence="1">
    <location>
        <begin position="249"/>
        <end position="258"/>
    </location>
</feature>
<dbReference type="SUPFAM" id="SSF48726">
    <property type="entry name" value="Immunoglobulin"/>
    <property type="match status" value="1"/>
</dbReference>
<dbReference type="InterPro" id="IPR036179">
    <property type="entry name" value="Ig-like_dom_sf"/>
</dbReference>
<evidence type="ECO:0000256" key="1">
    <source>
        <dbReference type="SAM" id="MobiDB-lite"/>
    </source>
</evidence>
<dbReference type="PANTHER" id="PTHR21261">
    <property type="entry name" value="BEAT PROTEIN"/>
    <property type="match status" value="1"/>
</dbReference>
<proteinExistence type="predicted"/>
<dbReference type="InParanoid" id="A0A6L2PV28"/>
<reference evidence="4" key="1">
    <citation type="submission" date="2020-01" db="EMBL/GenBank/DDBJ databases">
        <title>Draft genome sequence of the Termite Coptotermes fromosanus.</title>
        <authorList>
            <person name="Itakura S."/>
            <person name="Yosikawa Y."/>
            <person name="Umezawa K."/>
        </authorList>
    </citation>
    <scope>NUCLEOTIDE SEQUENCE [LARGE SCALE GENOMIC DNA]</scope>
</reference>
<dbReference type="InterPro" id="IPR007110">
    <property type="entry name" value="Ig-like_dom"/>
</dbReference>
<dbReference type="EMBL" id="BLKM01009392">
    <property type="protein sequence ID" value="GFG36461.1"/>
    <property type="molecule type" value="Genomic_DNA"/>
</dbReference>
<feature type="domain" description="Ig-like" evidence="2">
    <location>
        <begin position="49"/>
        <end position="133"/>
    </location>
</feature>
<accession>A0A6L2PV28</accession>
<dbReference type="InterPro" id="IPR013783">
    <property type="entry name" value="Ig-like_fold"/>
</dbReference>
<gene>
    <name evidence="3" type="ORF">Cfor_12712</name>
</gene>
<name>A0A6L2PV28_COPFO</name>
<dbReference type="PROSITE" id="PS50835">
    <property type="entry name" value="IG_LIKE"/>
    <property type="match status" value="1"/>
</dbReference>
<comment type="caution">
    <text evidence="3">The sequence shown here is derived from an EMBL/GenBank/DDBJ whole genome shotgun (WGS) entry which is preliminary data.</text>
</comment>
<feature type="region of interest" description="Disordered" evidence="1">
    <location>
        <begin position="244"/>
        <end position="273"/>
    </location>
</feature>
<dbReference type="FunFam" id="2.60.40.10:FF:000437">
    <property type="entry name" value="Beat-IIIc, isoform A"/>
    <property type="match status" value="1"/>
</dbReference>
<evidence type="ECO:0000313" key="4">
    <source>
        <dbReference type="Proteomes" id="UP000502823"/>
    </source>
</evidence>
<organism evidence="3 4">
    <name type="scientific">Coptotermes formosanus</name>
    <name type="common">Formosan subterranean termite</name>
    <dbReference type="NCBI Taxonomy" id="36987"/>
    <lineage>
        <taxon>Eukaryota</taxon>
        <taxon>Metazoa</taxon>
        <taxon>Ecdysozoa</taxon>
        <taxon>Arthropoda</taxon>
        <taxon>Hexapoda</taxon>
        <taxon>Insecta</taxon>
        <taxon>Pterygota</taxon>
        <taxon>Neoptera</taxon>
        <taxon>Polyneoptera</taxon>
        <taxon>Dictyoptera</taxon>
        <taxon>Blattodea</taxon>
        <taxon>Blattoidea</taxon>
        <taxon>Termitoidae</taxon>
        <taxon>Rhinotermitidae</taxon>
        <taxon>Coptotermes</taxon>
    </lineage>
</organism>
<dbReference type="PANTHER" id="PTHR21261:SF3">
    <property type="entry name" value="BEATEN PATH VII"/>
    <property type="match status" value="1"/>
</dbReference>
<dbReference type="Proteomes" id="UP000502823">
    <property type="component" value="Unassembled WGS sequence"/>
</dbReference>